<dbReference type="AlphaFoldDB" id="A0A8J2ZYG6"/>
<evidence type="ECO:0000256" key="2">
    <source>
        <dbReference type="ARBA" id="ARBA00023125"/>
    </source>
</evidence>
<accession>A0A8J2ZYG6</accession>
<reference evidence="5" key="1">
    <citation type="journal article" date="2014" name="Int. J. Syst. Evol. Microbiol.">
        <title>Complete genome sequence of Corynebacterium casei LMG S-19264T (=DSM 44701T), isolated from a smear-ripened cheese.</title>
        <authorList>
            <consortium name="US DOE Joint Genome Institute (JGI-PGF)"/>
            <person name="Walter F."/>
            <person name="Albersmeier A."/>
            <person name="Kalinowski J."/>
            <person name="Ruckert C."/>
        </authorList>
    </citation>
    <scope>NUCLEOTIDE SEQUENCE</scope>
    <source>
        <strain evidence="5">CGMCC 1.12777</strain>
    </source>
</reference>
<dbReference type="CDD" id="cd02208">
    <property type="entry name" value="cupin_RmlC-like"/>
    <property type="match status" value="1"/>
</dbReference>
<evidence type="ECO:0000313" key="5">
    <source>
        <dbReference type="EMBL" id="GGH85979.1"/>
    </source>
</evidence>
<dbReference type="PROSITE" id="PS01124">
    <property type="entry name" value="HTH_ARAC_FAMILY_2"/>
    <property type="match status" value="1"/>
</dbReference>
<evidence type="ECO:0000256" key="3">
    <source>
        <dbReference type="ARBA" id="ARBA00023163"/>
    </source>
</evidence>
<dbReference type="Pfam" id="PF07883">
    <property type="entry name" value="Cupin_2"/>
    <property type="match status" value="1"/>
</dbReference>
<reference evidence="5" key="2">
    <citation type="submission" date="2020-09" db="EMBL/GenBank/DDBJ databases">
        <authorList>
            <person name="Sun Q."/>
            <person name="Zhou Y."/>
        </authorList>
    </citation>
    <scope>NUCLEOTIDE SEQUENCE</scope>
    <source>
        <strain evidence="5">CGMCC 1.12777</strain>
    </source>
</reference>
<dbReference type="EMBL" id="BMFV01000029">
    <property type="protein sequence ID" value="GGH85979.1"/>
    <property type="molecule type" value="Genomic_DNA"/>
</dbReference>
<name>A0A8J2ZYG6_9BACL</name>
<evidence type="ECO:0000313" key="6">
    <source>
        <dbReference type="Proteomes" id="UP000656813"/>
    </source>
</evidence>
<dbReference type="SMART" id="SM00342">
    <property type="entry name" value="HTH_ARAC"/>
    <property type="match status" value="1"/>
</dbReference>
<dbReference type="Pfam" id="PF12833">
    <property type="entry name" value="HTH_18"/>
    <property type="match status" value="1"/>
</dbReference>
<dbReference type="SUPFAM" id="SSF46689">
    <property type="entry name" value="Homeodomain-like"/>
    <property type="match status" value="2"/>
</dbReference>
<proteinExistence type="predicted"/>
<dbReference type="SUPFAM" id="SSF51215">
    <property type="entry name" value="Regulatory protein AraC"/>
    <property type="match status" value="1"/>
</dbReference>
<gene>
    <name evidence="5" type="ORF">GCM10007096_32620</name>
</gene>
<evidence type="ECO:0000259" key="4">
    <source>
        <dbReference type="PROSITE" id="PS01124"/>
    </source>
</evidence>
<keyword evidence="6" id="KW-1185">Reference proteome</keyword>
<feature type="domain" description="HTH araC/xylS-type" evidence="4">
    <location>
        <begin position="200"/>
        <end position="298"/>
    </location>
</feature>
<sequence length="308" mass="35821">MGNKIGKMMKSQLHGSQFSLYNSALRQGEFYPQVIAYYYKQWQGFTMGFHTHQAVEIMYVISGQCQIEVETEVCALQKGHFIIIDALIPHRLIVDEASPCRMLNIEFLFKAQKLSFPSLKQLAQSEASLMELLKLNKPYIMLRDPQDVHNLLKSLVLELDSDHENELMVQLLLAQLLIRISRLLNESMQNPVRATDDYIRQVIDYMHHHYDRDIKVNDMAQAVNLHPGYLQRLFKNKMACSLIDYLNAHRMDKAKMLLTQTDIPVTEISEYVGVNTRQYFSALFKKHTGQSPLHYRQTIQAEKRNSPM</sequence>
<dbReference type="RefSeq" id="WP_229745621.1">
    <property type="nucleotide sequence ID" value="NZ_BMFV01000029.1"/>
</dbReference>
<protein>
    <submittedName>
        <fullName evidence="5">AraC family transcriptional regulator</fullName>
    </submittedName>
</protein>
<keyword evidence="1" id="KW-0805">Transcription regulation</keyword>
<organism evidence="5 6">
    <name type="scientific">Pullulanibacillus pueri</name>
    <dbReference type="NCBI Taxonomy" id="1437324"/>
    <lineage>
        <taxon>Bacteria</taxon>
        <taxon>Bacillati</taxon>
        <taxon>Bacillota</taxon>
        <taxon>Bacilli</taxon>
        <taxon>Bacillales</taxon>
        <taxon>Sporolactobacillaceae</taxon>
        <taxon>Pullulanibacillus</taxon>
    </lineage>
</organism>
<dbReference type="InterPro" id="IPR014710">
    <property type="entry name" value="RmlC-like_jellyroll"/>
</dbReference>
<dbReference type="InterPro" id="IPR018062">
    <property type="entry name" value="HTH_AraC-typ_CS"/>
</dbReference>
<dbReference type="Gene3D" id="1.10.10.60">
    <property type="entry name" value="Homeodomain-like"/>
    <property type="match status" value="2"/>
</dbReference>
<dbReference type="Gene3D" id="2.60.120.10">
    <property type="entry name" value="Jelly Rolls"/>
    <property type="match status" value="1"/>
</dbReference>
<dbReference type="InterPro" id="IPR013096">
    <property type="entry name" value="Cupin_2"/>
</dbReference>
<dbReference type="PROSITE" id="PS00041">
    <property type="entry name" value="HTH_ARAC_FAMILY_1"/>
    <property type="match status" value="1"/>
</dbReference>
<dbReference type="GO" id="GO:0043565">
    <property type="term" value="F:sequence-specific DNA binding"/>
    <property type="evidence" value="ECO:0007669"/>
    <property type="project" value="InterPro"/>
</dbReference>
<comment type="caution">
    <text evidence="5">The sequence shown here is derived from an EMBL/GenBank/DDBJ whole genome shotgun (WGS) entry which is preliminary data.</text>
</comment>
<keyword evidence="2" id="KW-0238">DNA-binding</keyword>
<dbReference type="InterPro" id="IPR009057">
    <property type="entry name" value="Homeodomain-like_sf"/>
</dbReference>
<dbReference type="PANTHER" id="PTHR43280:SF28">
    <property type="entry name" value="HTH-TYPE TRANSCRIPTIONAL ACTIVATOR RHAS"/>
    <property type="match status" value="1"/>
</dbReference>
<dbReference type="Proteomes" id="UP000656813">
    <property type="component" value="Unassembled WGS sequence"/>
</dbReference>
<dbReference type="InterPro" id="IPR018060">
    <property type="entry name" value="HTH_AraC"/>
</dbReference>
<keyword evidence="3" id="KW-0804">Transcription</keyword>
<dbReference type="GO" id="GO:0003700">
    <property type="term" value="F:DNA-binding transcription factor activity"/>
    <property type="evidence" value="ECO:0007669"/>
    <property type="project" value="InterPro"/>
</dbReference>
<dbReference type="InterPro" id="IPR037923">
    <property type="entry name" value="HTH-like"/>
</dbReference>
<dbReference type="PANTHER" id="PTHR43280">
    <property type="entry name" value="ARAC-FAMILY TRANSCRIPTIONAL REGULATOR"/>
    <property type="match status" value="1"/>
</dbReference>
<evidence type="ECO:0000256" key="1">
    <source>
        <dbReference type="ARBA" id="ARBA00023015"/>
    </source>
</evidence>